<dbReference type="GO" id="GO:0005524">
    <property type="term" value="F:ATP binding"/>
    <property type="evidence" value="ECO:0007669"/>
    <property type="project" value="UniProtKB-KW"/>
</dbReference>
<evidence type="ECO:0000313" key="9">
    <source>
        <dbReference type="Proteomes" id="UP001154240"/>
    </source>
</evidence>
<proteinExistence type="predicted"/>
<dbReference type="PROSITE" id="PS51192">
    <property type="entry name" value="HELICASE_ATP_BIND_1"/>
    <property type="match status" value="1"/>
</dbReference>
<feature type="domain" description="Helicase C-terminal" evidence="7">
    <location>
        <begin position="206"/>
        <end position="372"/>
    </location>
</feature>
<dbReference type="InterPro" id="IPR010225">
    <property type="entry name" value="HrpB"/>
</dbReference>
<keyword evidence="4" id="KW-0067">ATP-binding</keyword>
<accession>A0A9X4MEV9</accession>
<feature type="domain" description="Helicase ATP-binding" evidence="6">
    <location>
        <begin position="9"/>
        <end position="173"/>
    </location>
</feature>
<dbReference type="AlphaFoldDB" id="A0A9X4MEV9"/>
<dbReference type="PIRSF" id="PIRSF005496">
    <property type="entry name" value="ATP_hel_hrpB"/>
    <property type="match status" value="1"/>
</dbReference>
<evidence type="ECO:0000259" key="7">
    <source>
        <dbReference type="PROSITE" id="PS51194"/>
    </source>
</evidence>
<evidence type="ECO:0000256" key="2">
    <source>
        <dbReference type="ARBA" id="ARBA00022801"/>
    </source>
</evidence>
<dbReference type="SMART" id="SM00487">
    <property type="entry name" value="DEXDc"/>
    <property type="match status" value="1"/>
</dbReference>
<name>A0A9X4MEV9_9BACT</name>
<dbReference type="Pfam" id="PF08482">
    <property type="entry name" value="HrpB_C"/>
    <property type="match status" value="1"/>
</dbReference>
<dbReference type="SMART" id="SM00847">
    <property type="entry name" value="HA2"/>
    <property type="match status" value="1"/>
</dbReference>
<keyword evidence="1" id="KW-0547">Nucleotide-binding</keyword>
<dbReference type="Gene3D" id="3.40.50.300">
    <property type="entry name" value="P-loop containing nucleotide triphosphate hydrolases"/>
    <property type="match status" value="2"/>
</dbReference>
<keyword evidence="2" id="KW-0378">Hydrolase</keyword>
<gene>
    <name evidence="8" type="primary">hrpB</name>
    <name evidence="8" type="ORF">OLX77_02435</name>
</gene>
<evidence type="ECO:0000259" key="6">
    <source>
        <dbReference type="PROSITE" id="PS51192"/>
    </source>
</evidence>
<dbReference type="SUPFAM" id="SSF52540">
    <property type="entry name" value="P-loop containing nucleoside triphosphate hydrolases"/>
    <property type="match status" value="2"/>
</dbReference>
<dbReference type="InterPro" id="IPR013689">
    <property type="entry name" value="RNA_helicase_ATP-dep_HrpB_C"/>
</dbReference>
<keyword evidence="9" id="KW-1185">Reference proteome</keyword>
<dbReference type="GO" id="GO:0004386">
    <property type="term" value="F:helicase activity"/>
    <property type="evidence" value="ECO:0007669"/>
    <property type="project" value="UniProtKB-KW"/>
</dbReference>
<evidence type="ECO:0000256" key="3">
    <source>
        <dbReference type="ARBA" id="ARBA00022806"/>
    </source>
</evidence>
<evidence type="ECO:0000256" key="5">
    <source>
        <dbReference type="SAM" id="MobiDB-lite"/>
    </source>
</evidence>
<dbReference type="Gene3D" id="1.20.120.1080">
    <property type="match status" value="1"/>
</dbReference>
<dbReference type="Pfam" id="PF00271">
    <property type="entry name" value="Helicase_C"/>
    <property type="match status" value="1"/>
</dbReference>
<dbReference type="InterPro" id="IPR007502">
    <property type="entry name" value="Helicase-assoc_dom"/>
</dbReference>
<dbReference type="InterPro" id="IPR011545">
    <property type="entry name" value="DEAD/DEAH_box_helicase_dom"/>
</dbReference>
<dbReference type="InterPro" id="IPR027417">
    <property type="entry name" value="P-loop_NTPase"/>
</dbReference>
<reference evidence="8" key="2">
    <citation type="submission" date="2022-10" db="EMBL/GenBank/DDBJ databases">
        <authorList>
            <person name="Aronson H.S."/>
        </authorList>
    </citation>
    <scope>NUCLEOTIDE SEQUENCE</scope>
    <source>
        <strain evidence="8">RS19-109</strain>
    </source>
</reference>
<dbReference type="Pfam" id="PF00270">
    <property type="entry name" value="DEAD"/>
    <property type="match status" value="1"/>
</dbReference>
<organism evidence="8 9">
    <name type="scientific">Thiovibrio frasassiensis</name>
    <dbReference type="NCBI Taxonomy" id="2984131"/>
    <lineage>
        <taxon>Bacteria</taxon>
        <taxon>Pseudomonadati</taxon>
        <taxon>Thermodesulfobacteriota</taxon>
        <taxon>Desulfobulbia</taxon>
        <taxon>Desulfobulbales</taxon>
        <taxon>Thiovibrionaceae</taxon>
        <taxon>Thiovibrio</taxon>
    </lineage>
</organism>
<sequence length="850" mass="92634">MHKILPELRAQFANHAAVVLSAPPGSGKTTVVPPALLAEPWLAGSTILMLEPRRLAARMAATFMAKQLGEEVGQTVGYRVRFEAKVSKATRVEVVTEGVLTRRMQDDPELTGVGLVIFDEFHERSLQADLALALCLDVMSGLREDLKLLIMSATLDTGAVSTLLNNAPVVMGAGQSYPVGVEYCRAGQLPQPQPQPREIAKQVSATIHRALAEQPGDILAFLPGGAEIRHTQALLNAALPSAEIAIHPLFGDLSLAAQTAAVQPDRQGKRRIILATPIAETSITIEGIHTVVDSGWKRSPQFDPNSGLSRLTTQRISRASATQRTGRAGRLGPGYCYRLWSLGEEHGLKPFDPPEILSADLSQLVLDLARWGIHAPSGLRWLDPPPPGHFAQAQEVLHALGALDQQNRITPLGRKMAELPTHPRLGLMLLGAAKQGASSLACDLAALLGERDIIKGRDRSADIEDRLHALAAFRSDGPAAAKALGADTDGCRRVIQTSRQLWEHLPKPARTKGDAPAKTAAAATAAAATAGELLALAFPDRIGQRRALGQGQYKLTSGRGAVLPAHDRLAAHEYLTVAELDAGRIEGRIFLAAPLSKEALMILFAPRLQREEKVFWEEQSGSVKGQRVVRLEELVLATAPLAKPSAEAVLTALLSGIRTLGLSVLPWSEKATELRARLQCLHLWQPDGGWPDLSEAWLLENLEQWLAPYLSGIRNAEQLKKLDLAAILTALLDWKYQSQLDREAPTHLTVPSGSKVRLHYTPGEPPVLAVRLQEMFGLADTPRICNNAVTVLLHLLSPAQRPMQITQDLRGFWEGAYHEVKKELRGRYPKHHWPDDPWQAQPTRRIKPRK</sequence>
<dbReference type="SMART" id="SM00490">
    <property type="entry name" value="HELICc"/>
    <property type="match status" value="1"/>
</dbReference>
<comment type="caution">
    <text evidence="8">The sequence shown here is derived from an EMBL/GenBank/DDBJ whole genome shotgun (WGS) entry which is preliminary data.</text>
</comment>
<dbReference type="InterPro" id="IPR014001">
    <property type="entry name" value="Helicase_ATP-bd"/>
</dbReference>
<dbReference type="InterPro" id="IPR049614">
    <property type="entry name" value="HrpB_DEXH"/>
</dbReference>
<dbReference type="CDD" id="cd17990">
    <property type="entry name" value="DEXHc_HrpB"/>
    <property type="match status" value="1"/>
</dbReference>
<dbReference type="GO" id="GO:0016787">
    <property type="term" value="F:hydrolase activity"/>
    <property type="evidence" value="ECO:0007669"/>
    <property type="project" value="UniProtKB-KW"/>
</dbReference>
<feature type="region of interest" description="Disordered" evidence="5">
    <location>
        <begin position="831"/>
        <end position="850"/>
    </location>
</feature>
<dbReference type="PANTHER" id="PTHR43519:SF1">
    <property type="entry name" value="ATP-DEPENDENT RNA HELICASE HRPB"/>
    <property type="match status" value="1"/>
</dbReference>
<keyword evidence="3 8" id="KW-0347">Helicase</keyword>
<dbReference type="RefSeq" id="WP_307634058.1">
    <property type="nucleotide sequence ID" value="NZ_JAPHEH010000001.1"/>
</dbReference>
<dbReference type="CDD" id="cd18791">
    <property type="entry name" value="SF2_C_RHA"/>
    <property type="match status" value="1"/>
</dbReference>
<dbReference type="InterPro" id="IPR048333">
    <property type="entry name" value="HA2_WH"/>
</dbReference>
<evidence type="ECO:0000256" key="4">
    <source>
        <dbReference type="ARBA" id="ARBA00022840"/>
    </source>
</evidence>
<evidence type="ECO:0000313" key="8">
    <source>
        <dbReference type="EMBL" id="MDG4475016.1"/>
    </source>
</evidence>
<protein>
    <submittedName>
        <fullName evidence="8">ATP-dependent helicase HrpB</fullName>
    </submittedName>
</protein>
<dbReference type="Proteomes" id="UP001154240">
    <property type="component" value="Unassembled WGS sequence"/>
</dbReference>
<dbReference type="PANTHER" id="PTHR43519">
    <property type="entry name" value="ATP-DEPENDENT RNA HELICASE HRPB"/>
    <property type="match status" value="1"/>
</dbReference>
<dbReference type="PROSITE" id="PS51194">
    <property type="entry name" value="HELICASE_CTER"/>
    <property type="match status" value="1"/>
</dbReference>
<dbReference type="FunFam" id="3.40.50.300:FF:002125">
    <property type="entry name" value="ATP-dependent helicase HrpB"/>
    <property type="match status" value="1"/>
</dbReference>
<reference evidence="8" key="1">
    <citation type="journal article" date="2022" name="bioRxiv">
        <title>Thiovibrio frasassiensisgen. nov., sp. nov., an autotrophic, elemental sulfur disproportionating bacterium isolated from sulfidic karst sediment, and proposal of Thiovibrionaceae fam. nov.</title>
        <authorList>
            <person name="Aronson H."/>
            <person name="Thomas C."/>
            <person name="Bhattacharyya M."/>
            <person name="Eckstein S."/>
            <person name="Jensen S."/>
            <person name="Barco R."/>
            <person name="Macalady J."/>
            <person name="Amend J."/>
        </authorList>
    </citation>
    <scope>NUCLEOTIDE SEQUENCE</scope>
    <source>
        <strain evidence="8">RS19-109</strain>
    </source>
</reference>
<dbReference type="EMBL" id="JAPHEH010000001">
    <property type="protein sequence ID" value="MDG4475016.1"/>
    <property type="molecule type" value="Genomic_DNA"/>
</dbReference>
<evidence type="ECO:0000256" key="1">
    <source>
        <dbReference type="ARBA" id="ARBA00022741"/>
    </source>
</evidence>
<dbReference type="Pfam" id="PF04408">
    <property type="entry name" value="WHD_HA2"/>
    <property type="match status" value="1"/>
</dbReference>
<dbReference type="NCBIfam" id="TIGR01970">
    <property type="entry name" value="DEAH_box_HrpB"/>
    <property type="match status" value="1"/>
</dbReference>
<dbReference type="GO" id="GO:0003676">
    <property type="term" value="F:nucleic acid binding"/>
    <property type="evidence" value="ECO:0007669"/>
    <property type="project" value="InterPro"/>
</dbReference>
<dbReference type="InterPro" id="IPR001650">
    <property type="entry name" value="Helicase_C-like"/>
</dbReference>